<evidence type="ECO:0000256" key="4">
    <source>
        <dbReference type="ARBA" id="ARBA00022884"/>
    </source>
</evidence>
<comment type="function">
    <text evidence="6">Component of the cleavage factor Im (CFIm) complex that functions as an activator of the pre-mRNA 3'-end cleavage and polyadenylation processing required for the maturation of pre-mRNA into functional mRNAs. CFIm contributes to the recruitment of multiprotein complexes on specific sequences on the pre-mRNA 3'-end, so called cleavage and polyadenylation signals (pA signals). Most pre-mRNAs contain multiple pA signals, resulting in alternative cleavage and polyadenylation (APA) producing mRNAs with variable 3'-end formation. The CFIm complex acts as a key regulator of cleavage and polyadenylation site choice during APA through its binding to 5'-UGUA-3' elements localized in the 3'-untranslated region (UTR) for a huge number of pre-mRNAs.</text>
</comment>
<name>A0A7S1PJ78_9EUKA</name>
<dbReference type="GO" id="GO:0003729">
    <property type="term" value="F:mRNA binding"/>
    <property type="evidence" value="ECO:0007669"/>
    <property type="project" value="UniProtKB-UniRule"/>
</dbReference>
<evidence type="ECO:0000256" key="2">
    <source>
        <dbReference type="ARBA" id="ARBA00016266"/>
    </source>
</evidence>
<dbReference type="GO" id="GO:0005849">
    <property type="term" value="C:mRNA cleavage factor complex"/>
    <property type="evidence" value="ECO:0007669"/>
    <property type="project" value="UniProtKB-UniRule"/>
</dbReference>
<dbReference type="Pfam" id="PF13869">
    <property type="entry name" value="NUDIX_2"/>
    <property type="match status" value="1"/>
</dbReference>
<dbReference type="PANTHER" id="PTHR13047">
    <property type="entry name" value="PRE-MRNA CLEAVAGE FACTOR IM, 25KD SUBUNIT"/>
    <property type="match status" value="1"/>
</dbReference>
<evidence type="ECO:0000256" key="6">
    <source>
        <dbReference type="PIRNR" id="PIRNR017888"/>
    </source>
</evidence>
<dbReference type="EMBL" id="HBGD01010367">
    <property type="protein sequence ID" value="CAD9085266.1"/>
    <property type="molecule type" value="Transcribed_RNA"/>
</dbReference>
<evidence type="ECO:0000259" key="7">
    <source>
        <dbReference type="PROSITE" id="PS51462"/>
    </source>
</evidence>
<proteinExistence type="inferred from homology"/>
<dbReference type="FunFam" id="3.90.79.10:FF:000020">
    <property type="entry name" value="Pre-mRNA cleavage factor Im subunit 2"/>
    <property type="match status" value="1"/>
</dbReference>
<dbReference type="InterPro" id="IPR015797">
    <property type="entry name" value="NUDIX_hydrolase-like_dom_sf"/>
</dbReference>
<evidence type="ECO:0000256" key="3">
    <source>
        <dbReference type="ARBA" id="ARBA00022664"/>
    </source>
</evidence>
<keyword evidence="3 6" id="KW-0507">mRNA processing</keyword>
<reference evidence="8" key="1">
    <citation type="submission" date="2021-01" db="EMBL/GenBank/DDBJ databases">
        <authorList>
            <person name="Corre E."/>
            <person name="Pelletier E."/>
            <person name="Niang G."/>
            <person name="Scheremetjew M."/>
            <person name="Finn R."/>
            <person name="Kale V."/>
            <person name="Holt S."/>
            <person name="Cochrane G."/>
            <person name="Meng A."/>
            <person name="Brown T."/>
            <person name="Cohen L."/>
        </authorList>
    </citation>
    <scope>NUCLEOTIDE SEQUENCE</scope>
    <source>
        <strain evidence="8">WS</strain>
    </source>
</reference>
<dbReference type="InterPro" id="IPR016706">
    <property type="entry name" value="Cleav_polyA_spec_factor_su5"/>
</dbReference>
<protein>
    <recommendedName>
        <fullName evidence="2 6">Cleavage and polyadenylation specificity factor subunit 5</fullName>
    </recommendedName>
</protein>
<dbReference type="PROSITE" id="PS51462">
    <property type="entry name" value="NUDIX"/>
    <property type="match status" value="1"/>
</dbReference>
<feature type="domain" description="Nudix hydrolase" evidence="7">
    <location>
        <begin position="49"/>
        <end position="178"/>
    </location>
</feature>
<gene>
    <name evidence="8" type="ORF">PCOS0759_LOCUS8520</name>
</gene>
<dbReference type="PIRSF" id="PIRSF017888">
    <property type="entry name" value="CPSF-25"/>
    <property type="match status" value="1"/>
</dbReference>
<comment type="subunit">
    <text evidence="6">Homodimer (via N- and C-terminus); binds RNA as homodimer. Component of the cleavage factor Im (CFIm) complex.</text>
</comment>
<sequence length="204" mass="24149">MTELGQHKVIDLYDISNYQFGNKARQLEKDRSVTERMERMRREFPEKGVKRTVDAVVVVHKHNHPHLLLLQIGNEKKGFFKLPGGKAQPNETDEEAMLRKVKRKLAPDEEQFQSEWKVGDCLSVWYRPNFDTQMYPYKPAHITKPKEIKKLFLVTLPDQCMFQIPQNFNFLAVPFFEIYDNTKRYGPIIASIPQMLSKFHFNYK</sequence>
<accession>A0A7S1PJ78</accession>
<evidence type="ECO:0000256" key="1">
    <source>
        <dbReference type="ARBA" id="ARBA00009710"/>
    </source>
</evidence>
<evidence type="ECO:0000313" key="8">
    <source>
        <dbReference type="EMBL" id="CAD9085266.1"/>
    </source>
</evidence>
<keyword evidence="4 6" id="KW-0694">RNA-binding</keyword>
<organism evidence="8">
    <name type="scientific">Percolomonas cosmopolitus</name>
    <dbReference type="NCBI Taxonomy" id="63605"/>
    <lineage>
        <taxon>Eukaryota</taxon>
        <taxon>Discoba</taxon>
        <taxon>Heterolobosea</taxon>
        <taxon>Tetramitia</taxon>
        <taxon>Eutetramitia</taxon>
        <taxon>Percolomonadidae</taxon>
        <taxon>Percolomonas</taxon>
    </lineage>
</organism>
<dbReference type="GO" id="GO:0005737">
    <property type="term" value="C:cytoplasm"/>
    <property type="evidence" value="ECO:0007669"/>
    <property type="project" value="UniProtKB-SubCell"/>
</dbReference>
<keyword evidence="5 6" id="KW-0539">Nucleus</keyword>
<comment type="subcellular location">
    <subcellularLocation>
        <location evidence="6">Nucleus</location>
    </subcellularLocation>
    <subcellularLocation>
        <location evidence="6">Cytoplasm</location>
    </subcellularLocation>
</comment>
<evidence type="ECO:0000256" key="5">
    <source>
        <dbReference type="ARBA" id="ARBA00023242"/>
    </source>
</evidence>
<dbReference type="Gene3D" id="3.90.79.10">
    <property type="entry name" value="Nucleoside Triphosphate Pyrophosphohydrolase"/>
    <property type="match status" value="1"/>
</dbReference>
<dbReference type="SUPFAM" id="SSF55811">
    <property type="entry name" value="Nudix"/>
    <property type="match status" value="1"/>
</dbReference>
<dbReference type="CDD" id="cd18871">
    <property type="entry name" value="NUDIX_Cfim25_Nudt21"/>
    <property type="match status" value="1"/>
</dbReference>
<dbReference type="GO" id="GO:0031124">
    <property type="term" value="P:mRNA 3'-end processing"/>
    <property type="evidence" value="ECO:0007669"/>
    <property type="project" value="InterPro"/>
</dbReference>
<dbReference type="AlphaFoldDB" id="A0A7S1PJ78"/>
<comment type="similarity">
    <text evidence="1 6">Belongs to the Nudix hydrolase family. CPSF5 subfamily.</text>
</comment>
<keyword evidence="6" id="KW-0963">Cytoplasm</keyword>
<dbReference type="InterPro" id="IPR000086">
    <property type="entry name" value="NUDIX_hydrolase_dom"/>
</dbReference>